<dbReference type="PROSITE" id="PS50858">
    <property type="entry name" value="BSD"/>
    <property type="match status" value="1"/>
</dbReference>
<dbReference type="Gene3D" id="6.10.140.1200">
    <property type="match status" value="1"/>
</dbReference>
<name>A0A9W8AUG4_9FUNG</name>
<dbReference type="SUPFAM" id="SSF140383">
    <property type="entry name" value="BSD domain-like"/>
    <property type="match status" value="2"/>
</dbReference>
<evidence type="ECO:0000256" key="4">
    <source>
        <dbReference type="ARBA" id="ARBA00023015"/>
    </source>
</evidence>
<dbReference type="Gene3D" id="2.30.29.30">
    <property type="entry name" value="Pleckstrin-homology domain (PH domain)/Phosphotyrosine-binding domain (PTB)"/>
    <property type="match status" value="1"/>
</dbReference>
<evidence type="ECO:0000259" key="8">
    <source>
        <dbReference type="PROSITE" id="PS50858"/>
    </source>
</evidence>
<dbReference type="InterPro" id="IPR005607">
    <property type="entry name" value="BSD_dom"/>
</dbReference>
<dbReference type="GO" id="GO:0006351">
    <property type="term" value="P:DNA-templated transcription"/>
    <property type="evidence" value="ECO:0007669"/>
    <property type="project" value="InterPro"/>
</dbReference>
<evidence type="ECO:0000256" key="1">
    <source>
        <dbReference type="ARBA" id="ARBA00004123"/>
    </source>
</evidence>
<reference evidence="9" key="1">
    <citation type="submission" date="2022-07" db="EMBL/GenBank/DDBJ databases">
        <title>Phylogenomic reconstructions and comparative analyses of Kickxellomycotina fungi.</title>
        <authorList>
            <person name="Reynolds N.K."/>
            <person name="Stajich J.E."/>
            <person name="Barry K."/>
            <person name="Grigoriev I.V."/>
            <person name="Crous P."/>
            <person name="Smith M.E."/>
        </authorList>
    </citation>
    <scope>NUCLEOTIDE SEQUENCE</scope>
    <source>
        <strain evidence="9">RSA 1196</strain>
    </source>
</reference>
<comment type="caution">
    <text evidence="9">The sequence shown here is derived from an EMBL/GenBank/DDBJ whole genome shotgun (WGS) entry which is preliminary data.</text>
</comment>
<evidence type="ECO:0000256" key="7">
    <source>
        <dbReference type="SAM" id="MobiDB-lite"/>
    </source>
</evidence>
<sequence length="594" mass="66522">MWQSGERIRHRAATEYKGKTGTLYLTDRRLAWVAQGANAVTVSADFPRIVSNQVSKPGARRIMLKVRLDQPVNEETSFTFAFVSPNTATAEREKFKDGLAHILSQQRATESAVPSSSTGVLVPPKSILSQKPLLGSPAPVPSTGESPSSSGSALTPKLLPYTASTQSPPLTRQEINARKQVLKKNQELADLHRELVQGGYIHEEEFWATRRHILASELAQLELRKGQPSAWLEMIPAQGGQGFTYTLNKDKMYHIFQLHPKVRQAYQDNVPHKLSENEFWKRFLVSKLFHRDRSSTSFTGPSDELFDQCLEEEEQEASERLAQRLELDKLHRFLDFSRTTEDHIETGNAPNVAMQPGHVEESRSLIKSFNRHSERVLRASLDTSAVTAIDNDEEALEFLEDLQVNQSHPVIPLEIANQQCYLESQGLSLADDSSDAAVPFDATGKTMGNFLERLDGTNFNLFDNPVNGETTSAALQELWSLIRHNASIQQARNHHTLALPEELRQVVTTCHVMGFEILRHLWASISLPLTETKLNRAAKINDALLLVQKNIQDTLKRATSESSDSQRTMNGVLEPLLASIAKGQAEFRKVNSLR</sequence>
<dbReference type="CDD" id="cd13229">
    <property type="entry name" value="PH_TFIIH"/>
    <property type="match status" value="1"/>
</dbReference>
<keyword evidence="10" id="KW-1185">Reference proteome</keyword>
<comment type="similarity">
    <text evidence="2">Belongs to the TFB1 family.</text>
</comment>
<organism evidence="9 10">
    <name type="scientific">Dispira parvispora</name>
    <dbReference type="NCBI Taxonomy" id="1520584"/>
    <lineage>
        <taxon>Eukaryota</taxon>
        <taxon>Fungi</taxon>
        <taxon>Fungi incertae sedis</taxon>
        <taxon>Zoopagomycota</taxon>
        <taxon>Kickxellomycotina</taxon>
        <taxon>Dimargaritomycetes</taxon>
        <taxon>Dimargaritales</taxon>
        <taxon>Dimargaritaceae</taxon>
        <taxon>Dispira</taxon>
    </lineage>
</organism>
<dbReference type="InterPro" id="IPR035925">
    <property type="entry name" value="BSD_dom_sf"/>
</dbReference>
<dbReference type="InterPro" id="IPR011993">
    <property type="entry name" value="PH-like_dom_sf"/>
</dbReference>
<keyword evidence="3" id="KW-0677">Repeat</keyword>
<dbReference type="Proteomes" id="UP001150925">
    <property type="component" value="Unassembled WGS sequence"/>
</dbReference>
<keyword evidence="6" id="KW-0539">Nucleus</keyword>
<dbReference type="AlphaFoldDB" id="A0A9W8AUG4"/>
<evidence type="ECO:0000256" key="2">
    <source>
        <dbReference type="ARBA" id="ARBA00009448"/>
    </source>
</evidence>
<dbReference type="InterPro" id="IPR013876">
    <property type="entry name" value="TFIIH_BTF_p62_N"/>
</dbReference>
<dbReference type="PANTHER" id="PTHR12856">
    <property type="entry name" value="TRANSCRIPTION INITIATION FACTOR IIH-RELATED"/>
    <property type="match status" value="1"/>
</dbReference>
<feature type="compositionally biased region" description="Low complexity" evidence="7">
    <location>
        <begin position="141"/>
        <end position="152"/>
    </location>
</feature>
<evidence type="ECO:0000256" key="3">
    <source>
        <dbReference type="ARBA" id="ARBA00022737"/>
    </source>
</evidence>
<feature type="region of interest" description="Disordered" evidence="7">
    <location>
        <begin position="132"/>
        <end position="168"/>
    </location>
</feature>
<dbReference type="Pfam" id="PF03909">
    <property type="entry name" value="BSD"/>
    <property type="match status" value="1"/>
</dbReference>
<protein>
    <submittedName>
        <fullName evidence="9">RNA polymerase II transcription factor B subunit 1</fullName>
    </submittedName>
</protein>
<evidence type="ECO:0000256" key="5">
    <source>
        <dbReference type="ARBA" id="ARBA00023163"/>
    </source>
</evidence>
<gene>
    <name evidence="9" type="primary">TFB1</name>
    <name evidence="9" type="ORF">IWQ62_002153</name>
</gene>
<comment type="subcellular location">
    <subcellularLocation>
        <location evidence="1">Nucleus</location>
    </subcellularLocation>
</comment>
<evidence type="ECO:0000313" key="9">
    <source>
        <dbReference type="EMBL" id="KAJ1966947.1"/>
    </source>
</evidence>
<dbReference type="EMBL" id="JANBPY010000421">
    <property type="protein sequence ID" value="KAJ1966947.1"/>
    <property type="molecule type" value="Genomic_DNA"/>
</dbReference>
<evidence type="ECO:0000313" key="10">
    <source>
        <dbReference type="Proteomes" id="UP001150925"/>
    </source>
</evidence>
<dbReference type="OrthoDB" id="360521at2759"/>
<dbReference type="Gene3D" id="1.10.3970.10">
    <property type="entry name" value="BSD domain"/>
    <property type="match status" value="1"/>
</dbReference>
<proteinExistence type="inferred from homology"/>
<feature type="domain" description="BSD" evidence="8">
    <location>
        <begin position="239"/>
        <end position="291"/>
    </location>
</feature>
<keyword evidence="5" id="KW-0804">Transcription</keyword>
<accession>A0A9W8AUG4</accession>
<keyword evidence="4" id="KW-0805">Transcription regulation</keyword>
<dbReference type="InterPro" id="IPR027079">
    <property type="entry name" value="Tfb1/GTF2H1"/>
</dbReference>
<dbReference type="SUPFAM" id="SSF50729">
    <property type="entry name" value="PH domain-like"/>
    <property type="match status" value="1"/>
</dbReference>
<dbReference type="Pfam" id="PF08567">
    <property type="entry name" value="PH_TFIIH"/>
    <property type="match status" value="1"/>
</dbReference>
<dbReference type="SMART" id="SM00751">
    <property type="entry name" value="BSD"/>
    <property type="match status" value="1"/>
</dbReference>
<dbReference type="GO" id="GO:0006289">
    <property type="term" value="P:nucleotide-excision repair"/>
    <property type="evidence" value="ECO:0007669"/>
    <property type="project" value="InterPro"/>
</dbReference>
<evidence type="ECO:0000256" key="6">
    <source>
        <dbReference type="ARBA" id="ARBA00023242"/>
    </source>
</evidence>
<dbReference type="GO" id="GO:0000439">
    <property type="term" value="C:transcription factor TFIIH core complex"/>
    <property type="evidence" value="ECO:0007669"/>
    <property type="project" value="InterPro"/>
</dbReference>